<dbReference type="KEGG" id="chn:A605_13070"/>
<feature type="transmembrane region" description="Helical" evidence="7">
    <location>
        <begin position="177"/>
        <end position="199"/>
    </location>
</feature>
<proteinExistence type="predicted"/>
<evidence type="ECO:0000313" key="9">
    <source>
        <dbReference type="Proteomes" id="UP000011723"/>
    </source>
</evidence>
<evidence type="ECO:0000256" key="7">
    <source>
        <dbReference type="SAM" id="Phobius"/>
    </source>
</evidence>
<comment type="subcellular location">
    <subcellularLocation>
        <location evidence="1">Cell membrane</location>
        <topology evidence="1">Multi-pass membrane protein</topology>
    </subcellularLocation>
</comment>
<feature type="transmembrane region" description="Helical" evidence="7">
    <location>
        <begin position="350"/>
        <end position="373"/>
    </location>
</feature>
<dbReference type="Proteomes" id="UP000011723">
    <property type="component" value="Chromosome"/>
</dbReference>
<evidence type="ECO:0000256" key="2">
    <source>
        <dbReference type="ARBA" id="ARBA00022475"/>
    </source>
</evidence>
<dbReference type="AlphaFoldDB" id="M1P1E0"/>
<keyword evidence="4 7" id="KW-1133">Transmembrane helix</keyword>
<dbReference type="RefSeq" id="WP_015402024.1">
    <property type="nucleotide sequence ID" value="NC_020302.1"/>
</dbReference>
<evidence type="ECO:0000256" key="1">
    <source>
        <dbReference type="ARBA" id="ARBA00004651"/>
    </source>
</evidence>
<feature type="transmembrane region" description="Helical" evidence="7">
    <location>
        <begin position="280"/>
        <end position="299"/>
    </location>
</feature>
<evidence type="ECO:0000256" key="4">
    <source>
        <dbReference type="ARBA" id="ARBA00022989"/>
    </source>
</evidence>
<dbReference type="GO" id="GO:0005886">
    <property type="term" value="C:plasma membrane"/>
    <property type="evidence" value="ECO:0007669"/>
    <property type="project" value="UniProtKB-SubCell"/>
</dbReference>
<dbReference type="InterPro" id="IPR050833">
    <property type="entry name" value="Poly_Biosynth_Transport"/>
</dbReference>
<feature type="transmembrane region" description="Helical" evidence="7">
    <location>
        <begin position="439"/>
        <end position="459"/>
    </location>
</feature>
<feature type="transmembrane region" description="Helical" evidence="7">
    <location>
        <begin position="105"/>
        <end position="125"/>
    </location>
</feature>
<feature type="transmembrane region" description="Helical" evidence="7">
    <location>
        <begin position="64"/>
        <end position="85"/>
    </location>
</feature>
<feature type="transmembrane region" description="Helical" evidence="7">
    <location>
        <begin position="34"/>
        <end position="52"/>
    </location>
</feature>
<feature type="transmembrane region" description="Helical" evidence="7">
    <location>
        <begin position="465"/>
        <end position="484"/>
    </location>
</feature>
<protein>
    <submittedName>
        <fullName evidence="8">Uncharacterized protein</fullName>
    </submittedName>
</protein>
<gene>
    <name evidence="8" type="ORF">A605_13070</name>
</gene>
<feature type="transmembrane region" description="Helical" evidence="7">
    <location>
        <begin position="131"/>
        <end position="156"/>
    </location>
</feature>
<dbReference type="PANTHER" id="PTHR30250:SF11">
    <property type="entry name" value="O-ANTIGEN TRANSPORTER-RELATED"/>
    <property type="match status" value="1"/>
</dbReference>
<evidence type="ECO:0000256" key="3">
    <source>
        <dbReference type="ARBA" id="ARBA00022692"/>
    </source>
</evidence>
<reference evidence="8 9" key="1">
    <citation type="journal article" date="2012" name="Stand. Genomic Sci.">
        <title>Genome sequence of the halotolerant bacterium Corynebacterium halotolerans type strain YIM 70093(T) (= DSM 44683(T)).</title>
        <authorList>
            <person name="Ruckert C."/>
            <person name="Albersmeier A."/>
            <person name="Al-Dilaimi A."/>
            <person name="Niehaus K."/>
            <person name="Szczepanowski R."/>
            <person name="Kalinowski J."/>
        </authorList>
    </citation>
    <scope>NUCLEOTIDE SEQUENCE [LARGE SCALE GENOMIC DNA]</scope>
    <source>
        <strain evidence="8">YIM 70093</strain>
    </source>
</reference>
<feature type="compositionally biased region" description="Polar residues" evidence="6">
    <location>
        <begin position="1"/>
        <end position="10"/>
    </location>
</feature>
<dbReference type="PANTHER" id="PTHR30250">
    <property type="entry name" value="PST FAMILY PREDICTED COLANIC ACID TRANSPORTER"/>
    <property type="match status" value="1"/>
</dbReference>
<feature type="transmembrane region" description="Helical" evidence="7">
    <location>
        <begin position="380"/>
        <end position="402"/>
    </location>
</feature>
<name>M1P1E0_9CORY</name>
<dbReference type="Pfam" id="PF01943">
    <property type="entry name" value="Polysacc_synt"/>
    <property type="match status" value="1"/>
</dbReference>
<dbReference type="STRING" id="1121362.A605_13070"/>
<dbReference type="PATRIC" id="fig|1121362.3.peg.2655"/>
<feature type="transmembrane region" description="Helical" evidence="7">
    <location>
        <begin position="408"/>
        <end position="427"/>
    </location>
</feature>
<organism evidence="8 9">
    <name type="scientific">Corynebacterium halotolerans YIM 70093 = DSM 44683</name>
    <dbReference type="NCBI Taxonomy" id="1121362"/>
    <lineage>
        <taxon>Bacteria</taxon>
        <taxon>Bacillati</taxon>
        <taxon>Actinomycetota</taxon>
        <taxon>Actinomycetes</taxon>
        <taxon>Mycobacteriales</taxon>
        <taxon>Corynebacteriaceae</taxon>
        <taxon>Corynebacterium</taxon>
    </lineage>
</organism>
<feature type="region of interest" description="Disordered" evidence="6">
    <location>
        <begin position="1"/>
        <end position="21"/>
    </location>
</feature>
<dbReference type="InterPro" id="IPR002797">
    <property type="entry name" value="Polysacc_synth"/>
</dbReference>
<feature type="transmembrane region" description="Helical" evidence="7">
    <location>
        <begin position="311"/>
        <end position="330"/>
    </location>
</feature>
<sequence>MSTVDQSSGVQRRERRKGVGTENRRLFSSSTAMILGRLITAVFGWAGSVIIARTLTGDDWGRYSFVFALLGIMEVVTDLGVGRVVLARLTSDKPEEVSRLAGSFIMLRTALGILGYLIALGYAYFAGLAPLVVAAAGLAGTTVALATPANALFVLYQSKLRLTYVAVWDIIGQAVQFLLIVAVAAVHPALLAFIIPAIVREIVVFAARAAGVPKLFTPEFRPSFRAVTAYWGEMLREALPISVGFALFTLLERIDMLMLQQLGTYEAVGVYAIGYKFSDLMGLIVSALAVPFTTVLIKTWPEQPGVFRARLHQAVAVAALLGGLGAVVFWPSAEALISLLYGTQFAGGAAAAALLVVGSALSGLTFVVVSALVAARKLRVFPWIAAAGLLLNVGLNLVLIPLWSIDGAAIATVATEVVMLAAMLLLLRGSLGIPGVSPWGLLIRQALVATAVAASAVLLVSEVGIPWPVVVLVAVTVHVTVSALTERRASAAVLTQVRSILGG</sequence>
<keyword evidence="5 7" id="KW-0472">Membrane</keyword>
<keyword evidence="2" id="KW-1003">Cell membrane</keyword>
<accession>M1P1E0</accession>
<evidence type="ECO:0000256" key="5">
    <source>
        <dbReference type="ARBA" id="ARBA00023136"/>
    </source>
</evidence>
<dbReference type="eggNOG" id="COG2244">
    <property type="taxonomic scope" value="Bacteria"/>
</dbReference>
<keyword evidence="3 7" id="KW-0812">Transmembrane</keyword>
<evidence type="ECO:0000256" key="6">
    <source>
        <dbReference type="SAM" id="MobiDB-lite"/>
    </source>
</evidence>
<dbReference type="HOGENOM" id="CLU_550649_0_0_11"/>
<dbReference type="EMBL" id="CP003697">
    <property type="protein sequence ID" value="AGF73610.1"/>
    <property type="molecule type" value="Genomic_DNA"/>
</dbReference>
<evidence type="ECO:0000313" key="8">
    <source>
        <dbReference type="EMBL" id="AGF73610.1"/>
    </source>
</evidence>
<keyword evidence="9" id="KW-1185">Reference proteome</keyword>